<evidence type="ECO:0008006" key="3">
    <source>
        <dbReference type="Google" id="ProtNLM"/>
    </source>
</evidence>
<sequence>MLHRRTYQVIPEEDNKLVYEEIQNKNGQILSYKDHQAPFKYEEFYEYNEAGLLSKSYDLEEDLENSRTEIYYDEHQRIINQKIFVAGELFEEIIKNYSGNKSIETHLQYGEEVRKIEEISEEDSYSKLIFENGELVEKHSGKFSNNKQTETTTITDSEGNLLFTKTIQYDIDGNQISLEERNQNENLMLFIESDYDNGKLKVEKYDDYVNYEHGVITREYDKIGNLLKEELKSSSGKLLEFHNKAYDQNNRLISESGYSVGSFNAVYGNYVNGQNYHFIHEYEVIN</sequence>
<evidence type="ECO:0000313" key="1">
    <source>
        <dbReference type="EMBL" id="NMM47449.1"/>
    </source>
</evidence>
<evidence type="ECO:0000313" key="2">
    <source>
        <dbReference type="Proteomes" id="UP000559010"/>
    </source>
</evidence>
<proteinExistence type="predicted"/>
<gene>
    <name evidence="1" type="ORF">HH304_03495</name>
</gene>
<name>A0A848IZN2_9BACT</name>
<dbReference type="AlphaFoldDB" id="A0A848IZN2"/>
<dbReference type="EMBL" id="JABBNU010000002">
    <property type="protein sequence ID" value="NMM47449.1"/>
    <property type="molecule type" value="Genomic_DNA"/>
</dbReference>
<organism evidence="1 2">
    <name type="scientific">Marinigracilibium pacificum</name>
    <dbReference type="NCBI Taxonomy" id="2729599"/>
    <lineage>
        <taxon>Bacteria</taxon>
        <taxon>Pseudomonadati</taxon>
        <taxon>Bacteroidota</taxon>
        <taxon>Cytophagia</taxon>
        <taxon>Cytophagales</taxon>
        <taxon>Flammeovirgaceae</taxon>
        <taxon>Marinigracilibium</taxon>
    </lineage>
</organism>
<accession>A0A848IZN2</accession>
<keyword evidence="2" id="KW-1185">Reference proteome</keyword>
<comment type="caution">
    <text evidence="1">The sequence shown here is derived from an EMBL/GenBank/DDBJ whole genome shotgun (WGS) entry which is preliminary data.</text>
</comment>
<dbReference type="RefSeq" id="WP_169678072.1">
    <property type="nucleotide sequence ID" value="NZ_JABBNU010000002.1"/>
</dbReference>
<protein>
    <recommendedName>
        <fullName evidence="3">YD repeat-containing protein</fullName>
    </recommendedName>
</protein>
<reference evidence="1 2" key="1">
    <citation type="submission" date="2020-04" db="EMBL/GenBank/DDBJ databases">
        <title>Flammeovirgaceae bacterium KN852 isolated from deep sea.</title>
        <authorList>
            <person name="Zhang D.-C."/>
        </authorList>
    </citation>
    <scope>NUCLEOTIDE SEQUENCE [LARGE SCALE GENOMIC DNA]</scope>
    <source>
        <strain evidence="1 2">KN852</strain>
    </source>
</reference>
<dbReference type="Gene3D" id="2.180.10.10">
    <property type="entry name" value="RHS repeat-associated core"/>
    <property type="match status" value="1"/>
</dbReference>
<dbReference type="Proteomes" id="UP000559010">
    <property type="component" value="Unassembled WGS sequence"/>
</dbReference>